<comment type="subcellular location">
    <subcellularLocation>
        <location evidence="1">Cytoplasm</location>
    </subcellularLocation>
</comment>
<dbReference type="Pfam" id="PF04405">
    <property type="entry name" value="ScdA_N"/>
    <property type="match status" value="1"/>
</dbReference>
<evidence type="ECO:0000256" key="2">
    <source>
        <dbReference type="ARBA" id="ARBA00022490"/>
    </source>
</evidence>
<evidence type="ECO:0000313" key="7">
    <source>
        <dbReference type="EMBL" id="MBK0379596.1"/>
    </source>
</evidence>
<evidence type="ECO:0000259" key="5">
    <source>
        <dbReference type="Pfam" id="PF01814"/>
    </source>
</evidence>
<feature type="domain" description="Hemerythrin-like" evidence="5">
    <location>
        <begin position="160"/>
        <end position="308"/>
    </location>
</feature>
<sequence length="326" mass="37407">MNIPEILDISLVEESRKSAVLLEKFGGLPLGGHLVLNHDRDPRPLYFRLLEHTGRGFSWKPLESGPEVWQVKVGKRDRRDLEESIGRIVIVDPRKAAVFKELGIDFSCGGDRPLAEACEEMDMNLDVVLTRLNGDLAATAYPAMDFLHWDTGFFCKYLVNLHHGYVRANLPFLLETSEKIARFYGARYPELHEVHSLVKQVAEGLTTNMKQEEEILFPYLTDLAYALKSGRQLAALAQVALKPLIYSMEAAHERIYDAFSRIRKLSNSYRAPNYVTHGFRILYKMLQEFEDDLQMHLHLENNILFPAAIRNEEELRQRPVEPANKS</sequence>
<dbReference type="Proteomes" id="UP000613193">
    <property type="component" value="Unassembled WGS sequence"/>
</dbReference>
<keyword evidence="3" id="KW-0479">Metal-binding</keyword>
<keyword evidence="8" id="KW-1185">Reference proteome</keyword>
<name>A0A934UN68_9SPHI</name>
<gene>
    <name evidence="7" type="ORF">I5M19_09775</name>
</gene>
<evidence type="ECO:0000256" key="4">
    <source>
        <dbReference type="ARBA" id="ARBA00023004"/>
    </source>
</evidence>
<proteinExistence type="predicted"/>
<dbReference type="PANTHER" id="PTHR36438">
    <property type="entry name" value="IRON-SULFUR CLUSTER REPAIR PROTEIN YTFE"/>
    <property type="match status" value="1"/>
</dbReference>
<dbReference type="InterPro" id="IPR018720">
    <property type="entry name" value="DUF2249"/>
</dbReference>
<dbReference type="PANTHER" id="PTHR36438:SF1">
    <property type="entry name" value="IRON-SULFUR CLUSTER REPAIR PROTEIN YTFE"/>
    <property type="match status" value="1"/>
</dbReference>
<evidence type="ECO:0000313" key="8">
    <source>
        <dbReference type="Proteomes" id="UP000613193"/>
    </source>
</evidence>
<dbReference type="Gene3D" id="1.20.120.520">
    <property type="entry name" value="nmb1532 protein domain like"/>
    <property type="match status" value="1"/>
</dbReference>
<dbReference type="Pfam" id="PF10006">
    <property type="entry name" value="DUF2249"/>
    <property type="match status" value="1"/>
</dbReference>
<protein>
    <submittedName>
        <fullName evidence="7">DUF542 domain-containing protein</fullName>
    </submittedName>
</protein>
<dbReference type="GO" id="GO:0046872">
    <property type="term" value="F:metal ion binding"/>
    <property type="evidence" value="ECO:0007669"/>
    <property type="project" value="UniProtKB-KW"/>
</dbReference>
<dbReference type="InterPro" id="IPR012312">
    <property type="entry name" value="Hemerythrin-like"/>
</dbReference>
<dbReference type="InterPro" id="IPR019903">
    <property type="entry name" value="RIC_family"/>
</dbReference>
<comment type="caution">
    <text evidence="7">The sequence shown here is derived from an EMBL/GenBank/DDBJ whole genome shotgun (WGS) entry which is preliminary data.</text>
</comment>
<dbReference type="AlphaFoldDB" id="A0A934UN68"/>
<dbReference type="RefSeq" id="WP_200066153.1">
    <property type="nucleotide sequence ID" value="NZ_JAEHFW010000002.1"/>
</dbReference>
<keyword evidence="4" id="KW-0408">Iron</keyword>
<evidence type="ECO:0000256" key="3">
    <source>
        <dbReference type="ARBA" id="ARBA00022723"/>
    </source>
</evidence>
<accession>A0A934UN68</accession>
<organism evidence="7 8">
    <name type="scientific">Mucilaginibacter segetis</name>
    <dbReference type="NCBI Taxonomy" id="2793071"/>
    <lineage>
        <taxon>Bacteria</taxon>
        <taxon>Pseudomonadati</taxon>
        <taxon>Bacteroidota</taxon>
        <taxon>Sphingobacteriia</taxon>
        <taxon>Sphingobacteriales</taxon>
        <taxon>Sphingobacteriaceae</taxon>
        <taxon>Mucilaginibacter</taxon>
    </lineage>
</organism>
<dbReference type="EMBL" id="JAEHFW010000002">
    <property type="protein sequence ID" value="MBK0379596.1"/>
    <property type="molecule type" value="Genomic_DNA"/>
</dbReference>
<keyword evidence="2" id="KW-0963">Cytoplasm</keyword>
<dbReference type="Pfam" id="PF01814">
    <property type="entry name" value="Hemerythrin"/>
    <property type="match status" value="1"/>
</dbReference>
<feature type="domain" description="DUF2249" evidence="6">
    <location>
        <begin position="7"/>
        <end position="74"/>
    </location>
</feature>
<dbReference type="GO" id="GO:0005737">
    <property type="term" value="C:cytoplasm"/>
    <property type="evidence" value="ECO:0007669"/>
    <property type="project" value="UniProtKB-SubCell"/>
</dbReference>
<evidence type="ECO:0000256" key="1">
    <source>
        <dbReference type="ARBA" id="ARBA00004496"/>
    </source>
</evidence>
<evidence type="ECO:0000259" key="6">
    <source>
        <dbReference type="Pfam" id="PF10006"/>
    </source>
</evidence>
<reference evidence="7" key="1">
    <citation type="submission" date="2020-12" db="EMBL/GenBank/DDBJ databases">
        <title>Bacterial novel species Mucilaginibacter sp. SD-g isolated from soil.</title>
        <authorList>
            <person name="Jung H.-Y."/>
        </authorList>
    </citation>
    <scope>NUCLEOTIDE SEQUENCE</scope>
    <source>
        <strain evidence="7">SD-g</strain>
    </source>
</reference>